<dbReference type="InterPro" id="IPR015421">
    <property type="entry name" value="PyrdxlP-dep_Trfase_major"/>
</dbReference>
<comment type="similarity">
    <text evidence="2 7">Belongs to the trans-sulfuration enzymes family.</text>
</comment>
<keyword evidence="10" id="KW-1185">Reference proteome</keyword>
<evidence type="ECO:0000256" key="8">
    <source>
        <dbReference type="SAM" id="MobiDB-lite"/>
    </source>
</evidence>
<sequence length="417" mass="45329">MGGRSGNAQGNGSGRLSDKKKLRTGTKLVEAGRREEWTGPVVNPPVWRASTHLYANEAERKAAQGNNVDGQFYYGRRGAPTQWSLCEALTEIEPGAFGTILYPSGTAAIVQALMAVLRPGDVLLVTDNAYEPSRTIASGILKRFGVEPRFFDPMDVAGFPDVFCDRTKAVLFECPGSLTMEVQDVPALTAIAREKGAVSLVDNTWAGPLGFPALERGCDITIMSLTKHVSGHSDVMMGSATARDERLYRRLRRTAQQMGTIVSPDDAALMLRGLRTMEVRLQRETASALTLARWLRERDEVAHVLCPLLDGSPGHDIWARDFTGGCGLFSFVLKGRTSEQRAAFIDALDLFGIGYSWGGFESLVIPFDPADIRTATPWPPAGWAVDEHLGIRLSIGLEDPEDLIADLDQAFTAMGTA</sequence>
<evidence type="ECO:0000256" key="4">
    <source>
        <dbReference type="ARBA" id="ARBA00023239"/>
    </source>
</evidence>
<keyword evidence="4 9" id="KW-0456">Lyase</keyword>
<evidence type="ECO:0000256" key="5">
    <source>
        <dbReference type="ARBA" id="ARBA00047517"/>
    </source>
</evidence>
<evidence type="ECO:0000256" key="2">
    <source>
        <dbReference type="ARBA" id="ARBA00009077"/>
    </source>
</evidence>
<dbReference type="InterPro" id="IPR000277">
    <property type="entry name" value="Cys/Met-Metab_PyrdxlP-dep_enz"/>
</dbReference>
<protein>
    <submittedName>
        <fullName evidence="9">Cystathionine beta-lyase</fullName>
    </submittedName>
</protein>
<evidence type="ECO:0000256" key="1">
    <source>
        <dbReference type="ARBA" id="ARBA00001933"/>
    </source>
</evidence>
<accession>Q2NCW9</accession>
<feature type="region of interest" description="Disordered" evidence="8">
    <location>
        <begin position="1"/>
        <end position="30"/>
    </location>
</feature>
<dbReference type="STRING" id="314225.ELI_01900"/>
<evidence type="ECO:0000256" key="7">
    <source>
        <dbReference type="RuleBase" id="RU362118"/>
    </source>
</evidence>
<dbReference type="OrthoDB" id="9805807at2"/>
<organism evidence="9 10">
    <name type="scientific">Erythrobacter litoralis (strain HTCC2594)</name>
    <dbReference type="NCBI Taxonomy" id="314225"/>
    <lineage>
        <taxon>Bacteria</taxon>
        <taxon>Pseudomonadati</taxon>
        <taxon>Pseudomonadota</taxon>
        <taxon>Alphaproteobacteria</taxon>
        <taxon>Sphingomonadales</taxon>
        <taxon>Erythrobacteraceae</taxon>
        <taxon>Erythrobacter/Porphyrobacter group</taxon>
        <taxon>Erythrobacter</taxon>
    </lineage>
</organism>
<feature type="modified residue" description="N6-(pyridoxal phosphate)lysine" evidence="6">
    <location>
        <position position="227"/>
    </location>
</feature>
<dbReference type="Proteomes" id="UP000008808">
    <property type="component" value="Chromosome"/>
</dbReference>
<evidence type="ECO:0000256" key="6">
    <source>
        <dbReference type="PIRSR" id="PIRSR001434-2"/>
    </source>
</evidence>
<feature type="compositionally biased region" description="Gly residues" evidence="8">
    <location>
        <begin position="1"/>
        <end position="13"/>
    </location>
</feature>
<dbReference type="GO" id="GO:0019346">
    <property type="term" value="P:transsulfuration"/>
    <property type="evidence" value="ECO:0007669"/>
    <property type="project" value="InterPro"/>
</dbReference>
<dbReference type="RefSeq" id="WP_011413348.1">
    <property type="nucleotide sequence ID" value="NC_007722.1"/>
</dbReference>
<name>Q2NCW9_ERYLH</name>
<gene>
    <name evidence="9" type="ordered locus">ELI_01900</name>
</gene>
<dbReference type="InterPro" id="IPR006233">
    <property type="entry name" value="Cys_b_lyase_bac"/>
</dbReference>
<dbReference type="NCBIfam" id="TIGR01324">
    <property type="entry name" value="cysta_beta_ly_B"/>
    <property type="match status" value="1"/>
</dbReference>
<evidence type="ECO:0000313" key="9">
    <source>
        <dbReference type="EMBL" id="ABC62472.1"/>
    </source>
</evidence>
<dbReference type="HOGENOM" id="CLU_018986_5_1_5"/>
<dbReference type="InterPro" id="IPR015422">
    <property type="entry name" value="PyrdxlP-dep_Trfase_small"/>
</dbReference>
<dbReference type="PANTHER" id="PTHR43500">
    <property type="entry name" value="CYSTATHIONINE BETA-LYASE-RELATED"/>
    <property type="match status" value="1"/>
</dbReference>
<dbReference type="GO" id="GO:0047804">
    <property type="term" value="F:cysteine-S-conjugate beta-lyase activity"/>
    <property type="evidence" value="ECO:0007669"/>
    <property type="project" value="InterPro"/>
</dbReference>
<dbReference type="GO" id="GO:0019450">
    <property type="term" value="P:L-cysteine catabolic process to pyruvate"/>
    <property type="evidence" value="ECO:0007669"/>
    <property type="project" value="TreeGrafter"/>
</dbReference>
<dbReference type="Gene3D" id="3.40.640.10">
    <property type="entry name" value="Type I PLP-dependent aspartate aminotransferase-like (Major domain)"/>
    <property type="match status" value="1"/>
</dbReference>
<keyword evidence="3 6" id="KW-0663">Pyridoxal phosphate</keyword>
<reference evidence="10" key="1">
    <citation type="journal article" date="2009" name="J. Bacteriol.">
        <title>Complete genome sequence of Erythrobacter litoralis HTCC2594.</title>
        <authorList>
            <person name="Oh H.M."/>
            <person name="Giovannoni S.J."/>
            <person name="Ferriera S."/>
            <person name="Johnson J."/>
            <person name="Cho J.C."/>
        </authorList>
    </citation>
    <scope>NUCLEOTIDE SEQUENCE [LARGE SCALE GENOMIC DNA]</scope>
    <source>
        <strain evidence="10">HTCC2594</strain>
    </source>
</reference>
<dbReference type="PANTHER" id="PTHR43500:SF1">
    <property type="entry name" value="CYSTATHIONINE BETA-LYASE-RELATED"/>
    <property type="match status" value="1"/>
</dbReference>
<dbReference type="SUPFAM" id="SSF53383">
    <property type="entry name" value="PLP-dependent transferases"/>
    <property type="match status" value="1"/>
</dbReference>
<dbReference type="PIRSF" id="PIRSF001434">
    <property type="entry name" value="CGS"/>
    <property type="match status" value="1"/>
</dbReference>
<dbReference type="eggNOG" id="COG0626">
    <property type="taxonomic scope" value="Bacteria"/>
</dbReference>
<proteinExistence type="inferred from homology"/>
<comment type="catalytic activity">
    <reaction evidence="5">
        <text>L,L-cystathionine + H2O = L-homocysteine + pyruvate + NH4(+)</text>
        <dbReference type="Rhea" id="RHEA:13965"/>
        <dbReference type="ChEBI" id="CHEBI:15361"/>
        <dbReference type="ChEBI" id="CHEBI:15377"/>
        <dbReference type="ChEBI" id="CHEBI:28938"/>
        <dbReference type="ChEBI" id="CHEBI:58161"/>
        <dbReference type="ChEBI" id="CHEBI:58199"/>
    </reaction>
</comment>
<comment type="cofactor">
    <cofactor evidence="1 7">
        <name>pyridoxal 5'-phosphate</name>
        <dbReference type="ChEBI" id="CHEBI:597326"/>
    </cofactor>
</comment>
<dbReference type="GO" id="GO:0030170">
    <property type="term" value="F:pyridoxal phosphate binding"/>
    <property type="evidence" value="ECO:0007669"/>
    <property type="project" value="InterPro"/>
</dbReference>
<evidence type="ECO:0000256" key="3">
    <source>
        <dbReference type="ARBA" id="ARBA00022898"/>
    </source>
</evidence>
<evidence type="ECO:0000313" key="10">
    <source>
        <dbReference type="Proteomes" id="UP000008808"/>
    </source>
</evidence>
<dbReference type="EMBL" id="CP000157">
    <property type="protein sequence ID" value="ABC62472.1"/>
    <property type="molecule type" value="Genomic_DNA"/>
</dbReference>
<dbReference type="Gene3D" id="3.90.1150.10">
    <property type="entry name" value="Aspartate Aminotransferase, domain 1"/>
    <property type="match status" value="1"/>
</dbReference>
<dbReference type="InterPro" id="IPR015424">
    <property type="entry name" value="PyrdxlP-dep_Trfase"/>
</dbReference>
<dbReference type="KEGG" id="eli:ELI_01900"/>
<dbReference type="Pfam" id="PF01053">
    <property type="entry name" value="Cys_Met_Meta_PP"/>
    <property type="match status" value="1"/>
</dbReference>
<dbReference type="AlphaFoldDB" id="Q2NCW9"/>